<dbReference type="EC" id="3.5.1.23" evidence="1"/>
<keyword evidence="4" id="KW-1185">Reference proteome</keyword>
<dbReference type="EMBL" id="ML996582">
    <property type="protein sequence ID" value="KAF2753945.1"/>
    <property type="molecule type" value="Genomic_DNA"/>
</dbReference>
<dbReference type="PANTHER" id="PTHR28583:SF1">
    <property type="entry name" value="ACID CERAMIDASE"/>
    <property type="match status" value="1"/>
</dbReference>
<evidence type="ECO:0000259" key="2">
    <source>
        <dbReference type="Pfam" id="PF15508"/>
    </source>
</evidence>
<reference evidence="3" key="1">
    <citation type="journal article" date="2020" name="Stud. Mycol.">
        <title>101 Dothideomycetes genomes: a test case for predicting lifestyles and emergence of pathogens.</title>
        <authorList>
            <person name="Haridas S."/>
            <person name="Albert R."/>
            <person name="Binder M."/>
            <person name="Bloem J."/>
            <person name="Labutti K."/>
            <person name="Salamov A."/>
            <person name="Andreopoulos B."/>
            <person name="Baker S."/>
            <person name="Barry K."/>
            <person name="Bills G."/>
            <person name="Bluhm B."/>
            <person name="Cannon C."/>
            <person name="Castanera R."/>
            <person name="Culley D."/>
            <person name="Daum C."/>
            <person name="Ezra D."/>
            <person name="Gonzalez J."/>
            <person name="Henrissat B."/>
            <person name="Kuo A."/>
            <person name="Liang C."/>
            <person name="Lipzen A."/>
            <person name="Lutzoni F."/>
            <person name="Magnuson J."/>
            <person name="Mondo S."/>
            <person name="Nolan M."/>
            <person name="Ohm R."/>
            <person name="Pangilinan J."/>
            <person name="Park H.-J."/>
            <person name="Ramirez L."/>
            <person name="Alfaro M."/>
            <person name="Sun H."/>
            <person name="Tritt A."/>
            <person name="Yoshinaga Y."/>
            <person name="Zwiers L.-H."/>
            <person name="Turgeon B."/>
            <person name="Goodwin S."/>
            <person name="Spatafora J."/>
            <person name="Crous P."/>
            <person name="Grigoriev I."/>
        </authorList>
    </citation>
    <scope>NUCLEOTIDE SEQUENCE</scope>
    <source>
        <strain evidence="3">CBS 121739</strain>
    </source>
</reference>
<evidence type="ECO:0000256" key="1">
    <source>
        <dbReference type="ARBA" id="ARBA00011891"/>
    </source>
</evidence>
<dbReference type="GO" id="GO:0017040">
    <property type="term" value="F:N-acylsphingosine amidohydrolase activity"/>
    <property type="evidence" value="ECO:0007669"/>
    <property type="project" value="UniProtKB-EC"/>
</dbReference>
<name>A0A6A6VUV5_9PEZI</name>
<dbReference type="InterPro" id="IPR029130">
    <property type="entry name" value="Acid_ceramidase_N"/>
</dbReference>
<feature type="domain" description="Acid ceramidase N-terminal" evidence="2">
    <location>
        <begin position="23"/>
        <end position="81"/>
    </location>
</feature>
<dbReference type="Pfam" id="PF15508">
    <property type="entry name" value="NAAA-beta"/>
    <property type="match status" value="1"/>
</dbReference>
<dbReference type="OrthoDB" id="5273684at2759"/>
<evidence type="ECO:0000313" key="3">
    <source>
        <dbReference type="EMBL" id="KAF2753945.1"/>
    </source>
</evidence>
<gene>
    <name evidence="3" type="ORF">EJ05DRAFT_533404</name>
</gene>
<protein>
    <recommendedName>
        <fullName evidence="1">ceramidase</fullName>
        <ecNumber evidence="1">3.5.1.23</ecNumber>
    </recommendedName>
</protein>
<dbReference type="RefSeq" id="XP_033596396.1">
    <property type="nucleotide sequence ID" value="XM_033749123.1"/>
</dbReference>
<accession>A0A6A6VUV5</accession>
<evidence type="ECO:0000313" key="4">
    <source>
        <dbReference type="Proteomes" id="UP000799437"/>
    </source>
</evidence>
<proteinExistence type="predicted"/>
<dbReference type="GeneID" id="54490177"/>
<dbReference type="AlphaFoldDB" id="A0A6A6VUV5"/>
<organism evidence="3 4">
    <name type="scientific">Pseudovirgaria hyperparasitica</name>
    <dbReference type="NCBI Taxonomy" id="470096"/>
    <lineage>
        <taxon>Eukaryota</taxon>
        <taxon>Fungi</taxon>
        <taxon>Dikarya</taxon>
        <taxon>Ascomycota</taxon>
        <taxon>Pezizomycotina</taxon>
        <taxon>Dothideomycetes</taxon>
        <taxon>Dothideomycetes incertae sedis</taxon>
        <taxon>Acrospermales</taxon>
        <taxon>Acrospermaceae</taxon>
        <taxon>Pseudovirgaria</taxon>
    </lineage>
</organism>
<sequence length="394" mass="44133">MHLIDHTVPAEGTYIKSVASATKPPVYTIDLSLPPSERYMQLATDYKQKIQGLPALFEDLVAATPVPLLLVTWLSRLVLRRLHSKEQTEEIRGISKITGVDIGGMRVWDEGSGGQSDVKHTKMLHFRTLDWGMDALREVIVQLEFVERPGGQVVARSITYVGFVGVITGIRKSLSVSLNFRPYHDDKTLKANISFYTNQVLVLLGLRPSIASRLRTYIVPEKLHIESSGERTVPTQATLSEIRDELPNAPTTAAYIIMCSGSDTTVMEKDHRNAQVYTSTSFITATNHDATDESNKSIPVLKNTKLNVAPGLQDLIDDSRDRKACITDKWRKALKSCRRRNRTATEDNFAVDMGQLIRWVQTYPTTNDSTHFACVMDPSEGDIVWVKQFEASLE</sequence>
<dbReference type="PANTHER" id="PTHR28583">
    <property type="entry name" value="ACID AMIDASE"/>
    <property type="match status" value="1"/>
</dbReference>
<dbReference type="Proteomes" id="UP000799437">
    <property type="component" value="Unassembled WGS sequence"/>
</dbReference>